<dbReference type="PATRIC" id="fig|1354272.4.peg.2623"/>
<evidence type="ECO:0000256" key="5">
    <source>
        <dbReference type="HAMAP-Rule" id="MF_01114"/>
    </source>
</evidence>
<comment type="caution">
    <text evidence="8">The sequence shown here is derived from an EMBL/GenBank/DDBJ whole genome shotgun (WGS) entry which is preliminary data.</text>
</comment>
<accession>A0A1B7JRA6</accession>
<comment type="subcellular location">
    <subcellularLocation>
        <location evidence="1 5">Cytoplasm</location>
    </subcellularLocation>
</comment>
<feature type="domain" description="RecX third three-helical" evidence="7">
    <location>
        <begin position="104"/>
        <end position="149"/>
    </location>
</feature>
<comment type="function">
    <text evidence="5">Modulates RecA activity.</text>
</comment>
<dbReference type="InterPro" id="IPR036388">
    <property type="entry name" value="WH-like_DNA-bd_sf"/>
</dbReference>
<keyword evidence="9" id="KW-1185">Reference proteome</keyword>
<reference evidence="8 9" key="1">
    <citation type="submission" date="2016-04" db="EMBL/GenBank/DDBJ databases">
        <title>ATOL: Assembling a taxonomically balanced genome-scale reconstruction of the evolutionary history of the Enterobacteriaceae.</title>
        <authorList>
            <person name="Plunkett G.III."/>
            <person name="Neeno-Eckwall E.C."/>
            <person name="Glasner J.D."/>
            <person name="Perna N.T."/>
        </authorList>
    </citation>
    <scope>NUCLEOTIDE SEQUENCE [LARGE SCALE GENOMIC DNA]</scope>
    <source>
        <strain evidence="8 9">ATCC 35613</strain>
    </source>
</reference>
<evidence type="ECO:0000256" key="1">
    <source>
        <dbReference type="ARBA" id="ARBA00004496"/>
    </source>
</evidence>
<dbReference type="InterPro" id="IPR053925">
    <property type="entry name" value="RecX_HTH_3rd"/>
</dbReference>
<evidence type="ECO:0000256" key="4">
    <source>
        <dbReference type="ARBA" id="ARBA00022490"/>
    </source>
</evidence>
<comment type="similarity">
    <text evidence="2 5">Belongs to the RecX family.</text>
</comment>
<organism evidence="8 9">
    <name type="scientific">Providencia heimbachae ATCC 35613</name>
    <dbReference type="NCBI Taxonomy" id="1354272"/>
    <lineage>
        <taxon>Bacteria</taxon>
        <taxon>Pseudomonadati</taxon>
        <taxon>Pseudomonadota</taxon>
        <taxon>Gammaproteobacteria</taxon>
        <taxon>Enterobacterales</taxon>
        <taxon>Morganellaceae</taxon>
        <taxon>Providencia</taxon>
    </lineage>
</organism>
<dbReference type="Gene3D" id="1.10.10.10">
    <property type="entry name" value="Winged helix-like DNA-binding domain superfamily/Winged helix DNA-binding domain"/>
    <property type="match status" value="3"/>
</dbReference>
<dbReference type="InterPro" id="IPR053924">
    <property type="entry name" value="RecX_HTH_2nd"/>
</dbReference>
<keyword evidence="4 5" id="KW-0963">Cytoplasm</keyword>
<evidence type="ECO:0000256" key="2">
    <source>
        <dbReference type="ARBA" id="ARBA00009695"/>
    </source>
</evidence>
<dbReference type="Pfam" id="PF02631">
    <property type="entry name" value="RecX_HTH2"/>
    <property type="match status" value="1"/>
</dbReference>
<dbReference type="EMBL" id="LXEW01000037">
    <property type="protein sequence ID" value="OAT50415.1"/>
    <property type="molecule type" value="Genomic_DNA"/>
</dbReference>
<dbReference type="AlphaFoldDB" id="A0A1B7JRA6"/>
<dbReference type="PANTHER" id="PTHR33602:SF1">
    <property type="entry name" value="REGULATORY PROTEIN RECX FAMILY PROTEIN"/>
    <property type="match status" value="1"/>
</dbReference>
<dbReference type="Proteomes" id="UP000078224">
    <property type="component" value="Unassembled WGS sequence"/>
</dbReference>
<sequence length="153" mass="18344">MNDSELYQYALFLLSRRDYGKAELFARMKRRMYEKNEGIIDEALIEAVLVRLSEQHFLDDDRVVSLLMQGYVRKGYGPLRIKQEMRQKGFIESLVDKHFEGIDVDWFEKAAEVRSKKFGDELPSDFKEKSRQIRYLQYRGFFGDMIFEIFKNE</sequence>
<dbReference type="HAMAP" id="MF_01114">
    <property type="entry name" value="RecX"/>
    <property type="match status" value="1"/>
</dbReference>
<name>A0A1B7JRA6_9GAMM</name>
<evidence type="ECO:0000313" key="9">
    <source>
        <dbReference type="Proteomes" id="UP000078224"/>
    </source>
</evidence>
<dbReference type="PANTHER" id="PTHR33602">
    <property type="entry name" value="REGULATORY PROTEIN RECX FAMILY PROTEIN"/>
    <property type="match status" value="1"/>
</dbReference>
<evidence type="ECO:0000256" key="3">
    <source>
        <dbReference type="ARBA" id="ARBA00018111"/>
    </source>
</evidence>
<dbReference type="OrthoDB" id="7066780at2"/>
<feature type="domain" description="RecX second three-helical" evidence="6">
    <location>
        <begin position="59"/>
        <end position="96"/>
    </location>
</feature>
<evidence type="ECO:0000259" key="7">
    <source>
        <dbReference type="Pfam" id="PF21981"/>
    </source>
</evidence>
<proteinExistence type="inferred from homology"/>
<dbReference type="InterPro" id="IPR003783">
    <property type="entry name" value="Regulatory_RecX"/>
</dbReference>
<dbReference type="GO" id="GO:0006282">
    <property type="term" value="P:regulation of DNA repair"/>
    <property type="evidence" value="ECO:0007669"/>
    <property type="project" value="UniProtKB-UniRule"/>
</dbReference>
<gene>
    <name evidence="5" type="primary">recX</name>
    <name evidence="8" type="ORF">M998_2577</name>
</gene>
<evidence type="ECO:0000259" key="6">
    <source>
        <dbReference type="Pfam" id="PF02631"/>
    </source>
</evidence>
<evidence type="ECO:0000313" key="8">
    <source>
        <dbReference type="EMBL" id="OAT50415.1"/>
    </source>
</evidence>
<protein>
    <recommendedName>
        <fullName evidence="3 5">Regulatory protein RecX</fullName>
    </recommendedName>
</protein>
<dbReference type="Pfam" id="PF21981">
    <property type="entry name" value="RecX_HTH3"/>
    <property type="match status" value="1"/>
</dbReference>
<dbReference type="GO" id="GO:0005737">
    <property type="term" value="C:cytoplasm"/>
    <property type="evidence" value="ECO:0007669"/>
    <property type="project" value="UniProtKB-SubCell"/>
</dbReference>
<dbReference type="RefSeq" id="WP_068437403.1">
    <property type="nucleotide sequence ID" value="NZ_LXEW01000037.1"/>
</dbReference>